<accession>A0A0C2GDP2</accession>
<organism evidence="3 4">
    <name type="scientific">Ancylostoma duodenale</name>
    <dbReference type="NCBI Taxonomy" id="51022"/>
    <lineage>
        <taxon>Eukaryota</taxon>
        <taxon>Metazoa</taxon>
        <taxon>Ecdysozoa</taxon>
        <taxon>Nematoda</taxon>
        <taxon>Chromadorea</taxon>
        <taxon>Rhabditida</taxon>
        <taxon>Rhabditina</taxon>
        <taxon>Rhabditomorpha</taxon>
        <taxon>Strongyloidea</taxon>
        <taxon>Ancylostomatidae</taxon>
        <taxon>Ancylostomatinae</taxon>
        <taxon>Ancylostoma</taxon>
    </lineage>
</organism>
<proteinExistence type="inferred from homology"/>
<gene>
    <name evidence="3" type="ORF">ANCDUO_10503</name>
</gene>
<feature type="non-terminal residue" evidence="3">
    <location>
        <position position="110"/>
    </location>
</feature>
<dbReference type="EMBL" id="KN732160">
    <property type="protein sequence ID" value="KIH59270.1"/>
    <property type="molecule type" value="Genomic_DNA"/>
</dbReference>
<dbReference type="PANTHER" id="PTHR13166:SF7">
    <property type="entry name" value="LYR MOTIF-CONTAINING PROTEIN 4"/>
    <property type="match status" value="1"/>
</dbReference>
<evidence type="ECO:0000313" key="4">
    <source>
        <dbReference type="Proteomes" id="UP000054047"/>
    </source>
</evidence>
<dbReference type="Pfam" id="PF05347">
    <property type="entry name" value="Complex1_LYR"/>
    <property type="match status" value="1"/>
</dbReference>
<dbReference type="InterPro" id="IPR045297">
    <property type="entry name" value="Complex1_LYR_LYRM4"/>
</dbReference>
<dbReference type="OrthoDB" id="275715at2759"/>
<reference evidence="3 4" key="1">
    <citation type="submission" date="2013-12" db="EMBL/GenBank/DDBJ databases">
        <title>Draft genome of the parsitic nematode Ancylostoma duodenale.</title>
        <authorList>
            <person name="Mitreva M."/>
        </authorList>
    </citation>
    <scope>NUCLEOTIDE SEQUENCE [LARGE SCALE GENOMIC DNA]</scope>
    <source>
        <strain evidence="3 4">Zhejiang</strain>
    </source>
</reference>
<dbReference type="Proteomes" id="UP000054047">
    <property type="component" value="Unassembled WGS sequence"/>
</dbReference>
<protein>
    <submittedName>
        <fullName evidence="3">Complex 1 protein</fullName>
    </submittedName>
</protein>
<name>A0A0C2GDP2_9BILA</name>
<feature type="domain" description="Complex 1 LYR protein" evidence="2">
    <location>
        <begin position="12"/>
        <end position="66"/>
    </location>
</feature>
<dbReference type="InterPro" id="IPR051522">
    <property type="entry name" value="ISC_assembly_LYR"/>
</dbReference>
<dbReference type="GO" id="GO:1990221">
    <property type="term" value="C:L-cysteine desulfurase complex"/>
    <property type="evidence" value="ECO:0007669"/>
    <property type="project" value="TreeGrafter"/>
</dbReference>
<dbReference type="PANTHER" id="PTHR13166">
    <property type="entry name" value="PROTEIN C6ORF149"/>
    <property type="match status" value="1"/>
</dbReference>
<dbReference type="InterPro" id="IPR008011">
    <property type="entry name" value="Complex1_LYR_dom"/>
</dbReference>
<comment type="similarity">
    <text evidence="1">Belongs to the complex I LYR family.</text>
</comment>
<evidence type="ECO:0000313" key="3">
    <source>
        <dbReference type="EMBL" id="KIH59270.1"/>
    </source>
</evidence>
<sequence>MTAQVAKSVWVNLYKQLEREAAKFPQYNIRVFAQRRIREHFEANRGVTDPAVQKELLKKGKEQLEVIRRQVVISQLYPHKKTVVEAQLSASRKNCVENLFVRNAGPCHVC</sequence>
<dbReference type="AlphaFoldDB" id="A0A0C2GDP2"/>
<keyword evidence="4" id="KW-1185">Reference proteome</keyword>
<dbReference type="CDD" id="cd20264">
    <property type="entry name" value="Complex1_LYR_LYRM4"/>
    <property type="match status" value="1"/>
</dbReference>
<evidence type="ECO:0000256" key="1">
    <source>
        <dbReference type="ARBA" id="ARBA00009508"/>
    </source>
</evidence>
<dbReference type="GO" id="GO:0016226">
    <property type="term" value="P:iron-sulfur cluster assembly"/>
    <property type="evidence" value="ECO:0007669"/>
    <property type="project" value="InterPro"/>
</dbReference>
<evidence type="ECO:0000259" key="2">
    <source>
        <dbReference type="Pfam" id="PF05347"/>
    </source>
</evidence>
<dbReference type="GO" id="GO:0005739">
    <property type="term" value="C:mitochondrion"/>
    <property type="evidence" value="ECO:0007669"/>
    <property type="project" value="TreeGrafter"/>
</dbReference>